<feature type="modified residue" description="4-aspartylphosphate" evidence="3">
    <location>
        <position position="83"/>
    </location>
</feature>
<dbReference type="PANTHER" id="PTHR43214">
    <property type="entry name" value="TWO-COMPONENT RESPONSE REGULATOR"/>
    <property type="match status" value="1"/>
</dbReference>
<reference evidence="6 7" key="1">
    <citation type="submission" date="2024-12" db="EMBL/GenBank/DDBJ databases">
        <authorList>
            <person name="Lee Y."/>
        </authorList>
    </citation>
    <scope>NUCLEOTIDE SEQUENCE [LARGE SCALE GENOMIC DNA]</scope>
    <source>
        <strain evidence="6 7">03SUJ4</strain>
    </source>
</reference>
<keyword evidence="7" id="KW-1185">Reference proteome</keyword>
<dbReference type="InterPro" id="IPR011006">
    <property type="entry name" value="CheY-like_superfamily"/>
</dbReference>
<comment type="caution">
    <text evidence="6">The sequence shown here is derived from an EMBL/GenBank/DDBJ whole genome shotgun (WGS) entry which is preliminary data.</text>
</comment>
<evidence type="ECO:0000259" key="4">
    <source>
        <dbReference type="PROSITE" id="PS50043"/>
    </source>
</evidence>
<dbReference type="InterPro" id="IPR000792">
    <property type="entry name" value="Tscrpt_reg_LuxR_C"/>
</dbReference>
<dbReference type="SMART" id="SM00448">
    <property type="entry name" value="REC"/>
    <property type="match status" value="1"/>
</dbReference>
<dbReference type="CDD" id="cd06170">
    <property type="entry name" value="LuxR_C_like"/>
    <property type="match status" value="1"/>
</dbReference>
<sequence>MTMWNGRSHSGGNDLDHATTAQKANTAKNSIRVLLVEDHFLARMALHSVLSKHSSIQIVGEAPDGETGIEQYALLRPDVVVLDLRLPQMSGFEVISRLREQYRARIVVLSNYQGSEDIYRAMQAGAMGYLAKDASGEQVIQALQSVHRGTRYLPQVALHRLAERMPGVSLTPRESQVLQCVTRGFSNREIAEELGIAEKTVRIHVSAVLDKLGARDRTQATIYALQRGLVHLDPA</sequence>
<feature type="domain" description="Response regulatory" evidence="5">
    <location>
        <begin position="32"/>
        <end position="147"/>
    </location>
</feature>
<evidence type="ECO:0000313" key="6">
    <source>
        <dbReference type="EMBL" id="MFN2975960.1"/>
    </source>
</evidence>
<dbReference type="Pfam" id="PF00072">
    <property type="entry name" value="Response_reg"/>
    <property type="match status" value="1"/>
</dbReference>
<keyword evidence="1 3" id="KW-0597">Phosphoprotein</keyword>
<dbReference type="Pfam" id="PF00196">
    <property type="entry name" value="GerE"/>
    <property type="match status" value="1"/>
</dbReference>
<protein>
    <submittedName>
        <fullName evidence="6">Response regulator</fullName>
    </submittedName>
</protein>
<dbReference type="SUPFAM" id="SSF46894">
    <property type="entry name" value="C-terminal effector domain of the bipartite response regulators"/>
    <property type="match status" value="1"/>
</dbReference>
<dbReference type="RefSeq" id="WP_263412534.1">
    <property type="nucleotide sequence ID" value="NZ_BAABBH010000001.1"/>
</dbReference>
<dbReference type="InterPro" id="IPR001789">
    <property type="entry name" value="Sig_transdc_resp-reg_receiver"/>
</dbReference>
<dbReference type="Gene3D" id="3.40.50.2300">
    <property type="match status" value="1"/>
</dbReference>
<evidence type="ECO:0000259" key="5">
    <source>
        <dbReference type="PROSITE" id="PS50110"/>
    </source>
</evidence>
<dbReference type="EMBL" id="JBJYXY010000001">
    <property type="protein sequence ID" value="MFN2975960.1"/>
    <property type="molecule type" value="Genomic_DNA"/>
</dbReference>
<evidence type="ECO:0000256" key="3">
    <source>
        <dbReference type="PROSITE-ProRule" id="PRU00169"/>
    </source>
</evidence>
<keyword evidence="2" id="KW-0238">DNA-binding</keyword>
<evidence type="ECO:0000256" key="2">
    <source>
        <dbReference type="ARBA" id="ARBA00023125"/>
    </source>
</evidence>
<dbReference type="Proteomes" id="UP001634747">
    <property type="component" value="Unassembled WGS sequence"/>
</dbReference>
<dbReference type="CDD" id="cd17535">
    <property type="entry name" value="REC_NarL-like"/>
    <property type="match status" value="1"/>
</dbReference>
<feature type="domain" description="HTH luxR-type" evidence="4">
    <location>
        <begin position="163"/>
        <end position="228"/>
    </location>
</feature>
<dbReference type="InterPro" id="IPR058245">
    <property type="entry name" value="NreC/VraR/RcsB-like_REC"/>
</dbReference>
<dbReference type="PROSITE" id="PS50110">
    <property type="entry name" value="RESPONSE_REGULATORY"/>
    <property type="match status" value="1"/>
</dbReference>
<dbReference type="PROSITE" id="PS50043">
    <property type="entry name" value="HTH_LUXR_2"/>
    <property type="match status" value="1"/>
</dbReference>
<dbReference type="PRINTS" id="PR00038">
    <property type="entry name" value="HTHLUXR"/>
</dbReference>
<proteinExistence type="predicted"/>
<name>A0ABW9KMZ2_9BACT</name>
<dbReference type="PANTHER" id="PTHR43214:SF43">
    <property type="entry name" value="TWO-COMPONENT RESPONSE REGULATOR"/>
    <property type="match status" value="1"/>
</dbReference>
<dbReference type="InterPro" id="IPR016032">
    <property type="entry name" value="Sig_transdc_resp-reg_C-effctor"/>
</dbReference>
<organism evidence="6 7">
    <name type="scientific">Terriglobus aquaticus</name>
    <dbReference type="NCBI Taxonomy" id="940139"/>
    <lineage>
        <taxon>Bacteria</taxon>
        <taxon>Pseudomonadati</taxon>
        <taxon>Acidobacteriota</taxon>
        <taxon>Terriglobia</taxon>
        <taxon>Terriglobales</taxon>
        <taxon>Acidobacteriaceae</taxon>
        <taxon>Terriglobus</taxon>
    </lineage>
</organism>
<evidence type="ECO:0000256" key="1">
    <source>
        <dbReference type="ARBA" id="ARBA00022553"/>
    </source>
</evidence>
<gene>
    <name evidence="6" type="ORF">ACK2TP_09315</name>
</gene>
<dbReference type="SMART" id="SM00421">
    <property type="entry name" value="HTH_LUXR"/>
    <property type="match status" value="1"/>
</dbReference>
<dbReference type="PROSITE" id="PS00622">
    <property type="entry name" value="HTH_LUXR_1"/>
    <property type="match status" value="1"/>
</dbReference>
<dbReference type="InterPro" id="IPR039420">
    <property type="entry name" value="WalR-like"/>
</dbReference>
<dbReference type="SUPFAM" id="SSF52172">
    <property type="entry name" value="CheY-like"/>
    <property type="match status" value="1"/>
</dbReference>
<evidence type="ECO:0000313" key="7">
    <source>
        <dbReference type="Proteomes" id="UP001634747"/>
    </source>
</evidence>
<accession>A0ABW9KMZ2</accession>